<feature type="domain" description="Transposase IS66 central" evidence="1">
    <location>
        <begin position="85"/>
        <end position="340"/>
    </location>
</feature>
<dbReference type="NCBIfam" id="NF033517">
    <property type="entry name" value="transpos_IS66"/>
    <property type="match status" value="1"/>
</dbReference>
<name>A0A364NT77_9PROT</name>
<accession>A0A364NT77</accession>
<sequence length="384" mass="42240">MFPCLPPIGALASDVSQRGRDPSSAVHHVIELDSGNGGIGVTCVLHRYHAVRCCCGDETVAAPGQGRGSEIEGRCRNLILTERCLVGPALATFIAALSVRHRQSREMVQEFLHDWLGLDLAKGTICRCIREVGLACEPVAEALLVEIRAADILHLDETPWYQKGHLRWLWVAVCATAAVFHIGSREKTEVAALIGESFLGWLVTDGYGAYRSHTQRQRCLAHLIRKAVALQEGIYFEASRFGDWLCRELRALICGVAEDADARTLGLIVARLKRACLLNQDADIDKARALAREILNDWDAVIAFVRNPHLPPTNNDAERALRHAVISRRISHGTRTDEGSRGYAAALSVIETCRKRKAKPWDFITRLLAAARRGAELPALPACA</sequence>
<protein>
    <submittedName>
        <fullName evidence="2">Transposase</fullName>
    </submittedName>
</protein>
<reference evidence="2 3" key="1">
    <citation type="submission" date="2017-11" db="EMBL/GenBank/DDBJ databases">
        <title>Draft genome sequence of magnetotactic bacterium Magnetospirillum kuznetsovii LBB-42.</title>
        <authorList>
            <person name="Grouzdev D.S."/>
            <person name="Rysina M.S."/>
            <person name="Baslerov R.V."/>
            <person name="Koziaeva V."/>
        </authorList>
    </citation>
    <scope>NUCLEOTIDE SEQUENCE [LARGE SCALE GENOMIC DNA]</scope>
    <source>
        <strain evidence="2 3">LBB-42</strain>
    </source>
</reference>
<gene>
    <name evidence="2" type="ORF">CU669_19430</name>
</gene>
<dbReference type="Pfam" id="PF03050">
    <property type="entry name" value="DDE_Tnp_IS66"/>
    <property type="match status" value="1"/>
</dbReference>
<evidence type="ECO:0000259" key="1">
    <source>
        <dbReference type="Pfam" id="PF03050"/>
    </source>
</evidence>
<keyword evidence="3" id="KW-1185">Reference proteome</keyword>
<evidence type="ECO:0000313" key="3">
    <source>
        <dbReference type="Proteomes" id="UP000251075"/>
    </source>
</evidence>
<comment type="caution">
    <text evidence="2">The sequence shown here is derived from an EMBL/GenBank/DDBJ whole genome shotgun (WGS) entry which is preliminary data.</text>
</comment>
<dbReference type="InterPro" id="IPR004291">
    <property type="entry name" value="Transposase_IS66_central"/>
</dbReference>
<proteinExistence type="predicted"/>
<dbReference type="EMBL" id="PGTO01000029">
    <property type="protein sequence ID" value="RAU20220.1"/>
    <property type="molecule type" value="Genomic_DNA"/>
</dbReference>
<dbReference type="OrthoDB" id="9800877at2"/>
<dbReference type="PANTHER" id="PTHR33678:SF2">
    <property type="match status" value="1"/>
</dbReference>
<dbReference type="PANTHER" id="PTHR33678">
    <property type="entry name" value="BLL1576 PROTEIN"/>
    <property type="match status" value="1"/>
</dbReference>
<dbReference type="InterPro" id="IPR052344">
    <property type="entry name" value="Transposase-related"/>
</dbReference>
<dbReference type="Proteomes" id="UP000251075">
    <property type="component" value="Unassembled WGS sequence"/>
</dbReference>
<dbReference type="AlphaFoldDB" id="A0A364NT77"/>
<evidence type="ECO:0000313" key="2">
    <source>
        <dbReference type="EMBL" id="RAU20220.1"/>
    </source>
</evidence>
<organism evidence="2 3">
    <name type="scientific">Paramagnetospirillum kuznetsovii</name>
    <dbReference type="NCBI Taxonomy" id="2053833"/>
    <lineage>
        <taxon>Bacteria</taxon>
        <taxon>Pseudomonadati</taxon>
        <taxon>Pseudomonadota</taxon>
        <taxon>Alphaproteobacteria</taxon>
        <taxon>Rhodospirillales</taxon>
        <taxon>Magnetospirillaceae</taxon>
        <taxon>Paramagnetospirillum</taxon>
    </lineage>
</organism>